<evidence type="ECO:0000313" key="4">
    <source>
        <dbReference type="EMBL" id="CAI5708512.1"/>
    </source>
</evidence>
<feature type="transmembrane region" description="Helical" evidence="2">
    <location>
        <begin position="251"/>
        <end position="272"/>
    </location>
</feature>
<keyword evidence="3" id="KW-0732">Signal</keyword>
<reference evidence="4" key="1">
    <citation type="submission" date="2022-12" db="EMBL/GenBank/DDBJ databases">
        <authorList>
            <person name="Webb A."/>
        </authorList>
    </citation>
    <scope>NUCLEOTIDE SEQUENCE</scope>
    <source>
        <strain evidence="4">Hp1</strain>
    </source>
</reference>
<feature type="region of interest" description="Disordered" evidence="1">
    <location>
        <begin position="316"/>
        <end position="344"/>
    </location>
</feature>
<sequence length="344" mass="36238">MALHWPTLVLAYSFVVLSAVTLDTSHATSAARSSSECCGTCIGKASNAVYNYDPVIFDQCTGVDNGVCCFECGNLGDPMYGDTVSYATDGVTAVVPVGSYISFTWSGVENVTYVSLKTGQKKTVTPTVSDAQATVKSDTFLICARSAGTIYFRGWGSDTCREASPEHSITVEASGEKDSGATCDAKDVVFDTTDAPSAAADGASGSSSIAADSTVAECNAQRASVQVVDGTRTCVCVSDWTNPPECDRWPLWKWLVTIGGAVAALFSIIISVRAMLAGRQKDTDNEKQFRESMALVTPKSAVATLQVMPDTAYHGNGIPHSTYDPEVDRSSGAPRKPAASEFTL</sequence>
<keyword evidence="2" id="KW-1133">Transmembrane helix</keyword>
<evidence type="ECO:0000256" key="1">
    <source>
        <dbReference type="SAM" id="MobiDB-lite"/>
    </source>
</evidence>
<protein>
    <submittedName>
        <fullName evidence="4">Uncharacterized protein</fullName>
    </submittedName>
</protein>
<dbReference type="EMBL" id="CANTFL010000014">
    <property type="protein sequence ID" value="CAI5708512.1"/>
    <property type="molecule type" value="Genomic_DNA"/>
</dbReference>
<proteinExistence type="predicted"/>
<comment type="caution">
    <text evidence="4">The sequence shown here is derived from an EMBL/GenBank/DDBJ whole genome shotgun (WGS) entry which is preliminary data.</text>
</comment>
<keyword evidence="5" id="KW-1185">Reference proteome</keyword>
<evidence type="ECO:0000313" key="5">
    <source>
        <dbReference type="Proteomes" id="UP001162031"/>
    </source>
</evidence>
<dbReference type="Proteomes" id="UP001162031">
    <property type="component" value="Unassembled WGS sequence"/>
</dbReference>
<organism evidence="4 5">
    <name type="scientific">Hyaloperonospora brassicae</name>
    <name type="common">Brassica downy mildew</name>
    <name type="synonym">Peronospora brassicae</name>
    <dbReference type="NCBI Taxonomy" id="162125"/>
    <lineage>
        <taxon>Eukaryota</taxon>
        <taxon>Sar</taxon>
        <taxon>Stramenopiles</taxon>
        <taxon>Oomycota</taxon>
        <taxon>Peronosporomycetes</taxon>
        <taxon>Peronosporales</taxon>
        <taxon>Peronosporaceae</taxon>
        <taxon>Hyaloperonospora</taxon>
    </lineage>
</organism>
<keyword evidence="2" id="KW-0472">Membrane</keyword>
<dbReference type="AlphaFoldDB" id="A0AAV0SUM9"/>
<gene>
    <name evidence="4" type="ORF">HBR001_LOCUS104</name>
</gene>
<feature type="signal peptide" evidence="3">
    <location>
        <begin position="1"/>
        <end position="18"/>
    </location>
</feature>
<evidence type="ECO:0000256" key="3">
    <source>
        <dbReference type="SAM" id="SignalP"/>
    </source>
</evidence>
<evidence type="ECO:0000256" key="2">
    <source>
        <dbReference type="SAM" id="Phobius"/>
    </source>
</evidence>
<feature type="chain" id="PRO_5043348024" evidence="3">
    <location>
        <begin position="19"/>
        <end position="344"/>
    </location>
</feature>
<accession>A0AAV0SUM9</accession>
<name>A0AAV0SUM9_HYABA</name>
<keyword evidence="2" id="KW-0812">Transmembrane</keyword>